<dbReference type="Pfam" id="PF01408">
    <property type="entry name" value="GFO_IDH_MocA"/>
    <property type="match status" value="1"/>
</dbReference>
<proteinExistence type="predicted"/>
<dbReference type="InterPro" id="IPR036291">
    <property type="entry name" value="NAD(P)-bd_dom_sf"/>
</dbReference>
<reference evidence="2" key="1">
    <citation type="journal article" date="2020" name="mSystems">
        <title>Genome- and Community-Level Interaction Insights into Carbon Utilization and Element Cycling Functions of Hydrothermarchaeota in Hydrothermal Sediment.</title>
        <authorList>
            <person name="Zhou Z."/>
            <person name="Liu Y."/>
            <person name="Xu W."/>
            <person name="Pan J."/>
            <person name="Luo Z.H."/>
            <person name="Li M."/>
        </authorList>
    </citation>
    <scope>NUCLEOTIDE SEQUENCE [LARGE SCALE GENOMIC DNA]</scope>
    <source>
        <strain evidence="2">SpSt-361</strain>
    </source>
</reference>
<sequence length="491" mass="56330">MLVKVGKIKLAIIGVGPHAKRVYVPALNKLREEYSVELSLTVDLKGKEEDLNDYFKSQEIKPKTMLFVAPFEGKIPSKLRRELNGQVVRSEIDGVIIATEPLVHRAYAEWALDQGLNILMDKPVTTRKNVSSSIVQAKGIEEDYYSLLGKYKKLQKRKKTIFSINVQRRFSPGTKIVLQLIEEIARKTGCPVTSIQSTHCDGQWRLPSEIVTQDNHPYNTGYGKVSHSGYHFFDNLYQLYKVSKLTSKVADQVQVFSSFVTPRGFIKQITEKDYPKYFGREYAKVRKFSDKSLQDIYKNFGEVDTSANVRFLIEGENVCNATINLLHNGFSRRTWVRPGKDLYKGNGRVKHEYHNIEQGPFQNIQIHSYQSSDKHDLNDAKDFELGGNNHFDIYVFRNIGIVGGKKPLEVIRARDIARKERLSSKKLVSEQIKFEVVREFLEFIKVKEKPKKLTSNIDDHEITVKLMSSVYQSWAQQKAGLNPIVTKEVSF</sequence>
<dbReference type="Gene3D" id="3.40.50.720">
    <property type="entry name" value="NAD(P)-binding Rossmann-like Domain"/>
    <property type="match status" value="1"/>
</dbReference>
<feature type="domain" description="Gfo/Idh/MocA-like oxidoreductase N-terminal" evidence="1">
    <location>
        <begin position="9"/>
        <end position="128"/>
    </location>
</feature>
<dbReference type="GO" id="GO:0000166">
    <property type="term" value="F:nucleotide binding"/>
    <property type="evidence" value="ECO:0007669"/>
    <property type="project" value="InterPro"/>
</dbReference>
<evidence type="ECO:0000313" key="2">
    <source>
        <dbReference type="EMBL" id="HEX61605.1"/>
    </source>
</evidence>
<evidence type="ECO:0000259" key="1">
    <source>
        <dbReference type="Pfam" id="PF01408"/>
    </source>
</evidence>
<name>A0A831Z0F7_UNCKA</name>
<dbReference type="InterPro" id="IPR000683">
    <property type="entry name" value="Gfo/Idh/MocA-like_OxRdtase_N"/>
</dbReference>
<protein>
    <recommendedName>
        <fullName evidence="1">Gfo/Idh/MocA-like oxidoreductase N-terminal domain-containing protein</fullName>
    </recommendedName>
</protein>
<dbReference type="AlphaFoldDB" id="A0A831Z0F7"/>
<gene>
    <name evidence="2" type="ORF">ENR01_00395</name>
</gene>
<dbReference type="PANTHER" id="PTHR43377">
    <property type="entry name" value="BILIVERDIN REDUCTASE A"/>
    <property type="match status" value="1"/>
</dbReference>
<dbReference type="InterPro" id="IPR051450">
    <property type="entry name" value="Gfo/Idh/MocA_Oxidoreductases"/>
</dbReference>
<comment type="caution">
    <text evidence="2">The sequence shown here is derived from an EMBL/GenBank/DDBJ whole genome shotgun (WGS) entry which is preliminary data.</text>
</comment>
<dbReference type="PANTHER" id="PTHR43377:SF1">
    <property type="entry name" value="BILIVERDIN REDUCTASE A"/>
    <property type="match status" value="1"/>
</dbReference>
<organism evidence="2">
    <name type="scientific">candidate division WWE3 bacterium</name>
    <dbReference type="NCBI Taxonomy" id="2053526"/>
    <lineage>
        <taxon>Bacteria</taxon>
        <taxon>Katanobacteria</taxon>
    </lineage>
</organism>
<dbReference type="EMBL" id="DSPJ01000009">
    <property type="protein sequence ID" value="HEX61605.1"/>
    <property type="molecule type" value="Genomic_DNA"/>
</dbReference>
<dbReference type="SUPFAM" id="SSF51735">
    <property type="entry name" value="NAD(P)-binding Rossmann-fold domains"/>
    <property type="match status" value="1"/>
</dbReference>
<accession>A0A831Z0F7</accession>